<gene>
    <name evidence="1" type="ORF">METZ01_LOCUS309836</name>
</gene>
<organism evidence="1">
    <name type="scientific">marine metagenome</name>
    <dbReference type="NCBI Taxonomy" id="408172"/>
    <lineage>
        <taxon>unclassified sequences</taxon>
        <taxon>metagenomes</taxon>
        <taxon>ecological metagenomes</taxon>
    </lineage>
</organism>
<protein>
    <submittedName>
        <fullName evidence="1">Uncharacterized protein</fullName>
    </submittedName>
</protein>
<name>A0A382NB37_9ZZZZ</name>
<dbReference type="Gene3D" id="1.50.10.20">
    <property type="match status" value="1"/>
</dbReference>
<proteinExistence type="predicted"/>
<sequence length="238" mass="27005">MKSPNAFALLFVLIAATAHSAGTKEPLVIDKNTGQYKDLSYDALTDEGLSWQDRTQLFGGETVDYGELTDAERTKRQKELKTLLARIEVRENQNWADPKLLQRVEAEILIWLNNQIEPVTAIQSYTGEDVQRLRNAAVGFFRAYEIFGEKKYLGAGLKCADLILGSQWPRGHWPWPGKSDRFIRIQDGYTTRPFWIMLYAYKLSGDKKYFESAIRCADVLLSIRSPGGGWGDQWAFGG</sequence>
<dbReference type="SUPFAM" id="SSF81853">
    <property type="entry name" value="Family 10 polysaccharide lyase"/>
    <property type="match status" value="1"/>
</dbReference>
<feature type="non-terminal residue" evidence="1">
    <location>
        <position position="238"/>
    </location>
</feature>
<accession>A0A382NB37</accession>
<reference evidence="1" key="1">
    <citation type="submission" date="2018-05" db="EMBL/GenBank/DDBJ databases">
        <authorList>
            <person name="Lanie J.A."/>
            <person name="Ng W.-L."/>
            <person name="Kazmierczak K.M."/>
            <person name="Andrzejewski T.M."/>
            <person name="Davidsen T.M."/>
            <person name="Wayne K.J."/>
            <person name="Tettelin H."/>
            <person name="Glass J.I."/>
            <person name="Rusch D."/>
            <person name="Podicherti R."/>
            <person name="Tsui H.-C.T."/>
            <person name="Winkler M.E."/>
        </authorList>
    </citation>
    <scope>NUCLEOTIDE SEQUENCE</scope>
</reference>
<dbReference type="EMBL" id="UINC01098452">
    <property type="protein sequence ID" value="SVC56982.1"/>
    <property type="molecule type" value="Genomic_DNA"/>
</dbReference>
<evidence type="ECO:0000313" key="1">
    <source>
        <dbReference type="EMBL" id="SVC56982.1"/>
    </source>
</evidence>
<dbReference type="AlphaFoldDB" id="A0A382NB37"/>